<comment type="caution">
    <text evidence="7">The sequence shown here is derived from an EMBL/GenBank/DDBJ whole genome shotgun (WGS) entry which is preliminary data.</text>
</comment>
<gene>
    <name evidence="7" type="ORF">CUR86_19105</name>
</gene>
<sequence>MNFDFATRIDRRQHPTKKWQQYEEDVLPLWVADMDFRSPPAILSALEARVEHGVFGYGDVSAALKQTLCEWSRHHYDWPIEAEWQCWVPGVVPALNLAAMAFSEPGQGVLTATPIYPPFLSVAKNTGREAQTFELAEPAAAGEPWRLDLAALEAAIRPNTRVLLWCHPHNPTGRVWSADELQGLAELAERHDLIVLSDELHCDLILDPSLPHQPLGQLCPALASRLITFWAPSKTFNIAGLSSACAIISDDALRDRFRTAAAGLLPSVNVLGLSASLAAYADCEAWRQALLAELRGNLTMVEAHVSRWPGVTMSTPQATYLAWLDLRRSALADAPQQRLLEEARVALSDGAAFGWPGFVRLNFGMPRSWLEEALLRLDRLLADESSRR</sequence>
<name>A0ABT6IA08_9GAMM</name>
<dbReference type="Gene3D" id="3.40.640.10">
    <property type="entry name" value="Type I PLP-dependent aspartate aminotransferase-like (Major domain)"/>
    <property type="match status" value="1"/>
</dbReference>
<evidence type="ECO:0000313" key="7">
    <source>
        <dbReference type="EMBL" id="MDH4574317.1"/>
    </source>
</evidence>
<evidence type="ECO:0000256" key="4">
    <source>
        <dbReference type="ARBA" id="ARBA00023239"/>
    </source>
</evidence>
<dbReference type="SUPFAM" id="SSF53383">
    <property type="entry name" value="PLP-dependent transferases"/>
    <property type="match status" value="1"/>
</dbReference>
<keyword evidence="7" id="KW-0808">Transferase</keyword>
<dbReference type="Pfam" id="PF00155">
    <property type="entry name" value="Aminotran_1_2"/>
    <property type="match status" value="1"/>
</dbReference>
<dbReference type="Proteomes" id="UP001162135">
    <property type="component" value="Unassembled WGS sequence"/>
</dbReference>
<evidence type="ECO:0000256" key="5">
    <source>
        <dbReference type="ARBA" id="ARBA00037974"/>
    </source>
</evidence>
<dbReference type="EMBL" id="PGFS01000001">
    <property type="protein sequence ID" value="MDH4574317.1"/>
    <property type="molecule type" value="Genomic_DNA"/>
</dbReference>
<evidence type="ECO:0000256" key="1">
    <source>
        <dbReference type="ARBA" id="ARBA00001933"/>
    </source>
</evidence>
<reference evidence="7" key="2">
    <citation type="submission" date="2017-11" db="EMBL/GenBank/DDBJ databases">
        <authorList>
            <person name="Das S.K."/>
        </authorList>
    </citation>
    <scope>NUCLEOTIDE SEQUENCE</scope>
    <source>
        <strain evidence="7">S4-41</strain>
    </source>
</reference>
<keyword evidence="3" id="KW-0663">Pyridoxal phosphate</keyword>
<proteinExistence type="inferred from homology"/>
<reference evidence="7" key="1">
    <citation type="journal article" date="2015" name="Antonie Van Leeuwenhoek">
        <title>Comparative 16S rRNA signatures and multilocus sequence analysis for the genus Salinicola and description of Salinicola acroporae sp. nov., isolated from coral Acropora digitifera.</title>
        <authorList>
            <person name="Lepcha R.T."/>
            <person name="Poddar A."/>
            <person name="Schumann P."/>
            <person name="Das S.K."/>
        </authorList>
    </citation>
    <scope>NUCLEOTIDE SEQUENCE</scope>
    <source>
        <strain evidence="7">S4-41</strain>
    </source>
</reference>
<dbReference type="InterPro" id="IPR051798">
    <property type="entry name" value="Class-II_PLP-Dep_Aminotrans"/>
</dbReference>
<protein>
    <recommendedName>
        <fullName evidence="2">cysteine-S-conjugate beta-lyase</fullName>
        <ecNumber evidence="2">4.4.1.13</ecNumber>
    </recommendedName>
</protein>
<dbReference type="InterPro" id="IPR015421">
    <property type="entry name" value="PyrdxlP-dep_Trfase_major"/>
</dbReference>
<keyword evidence="7" id="KW-0032">Aminotransferase</keyword>
<dbReference type="InterPro" id="IPR027619">
    <property type="entry name" value="C-S_lyase_PatB-like"/>
</dbReference>
<dbReference type="InterPro" id="IPR004839">
    <property type="entry name" value="Aminotransferase_I/II_large"/>
</dbReference>
<organism evidence="7 8">
    <name type="scientific">Salinicola acroporae</name>
    <dbReference type="NCBI Taxonomy" id="1541440"/>
    <lineage>
        <taxon>Bacteria</taxon>
        <taxon>Pseudomonadati</taxon>
        <taxon>Pseudomonadota</taxon>
        <taxon>Gammaproteobacteria</taxon>
        <taxon>Oceanospirillales</taxon>
        <taxon>Halomonadaceae</taxon>
        <taxon>Salinicola</taxon>
    </lineage>
</organism>
<evidence type="ECO:0000313" key="8">
    <source>
        <dbReference type="Proteomes" id="UP001162135"/>
    </source>
</evidence>
<dbReference type="EC" id="4.4.1.13" evidence="2"/>
<dbReference type="InterPro" id="IPR015424">
    <property type="entry name" value="PyrdxlP-dep_Trfase"/>
</dbReference>
<dbReference type="PANTHER" id="PTHR43525:SF1">
    <property type="entry name" value="PROTEIN MALY"/>
    <property type="match status" value="1"/>
</dbReference>
<dbReference type="InterPro" id="IPR015422">
    <property type="entry name" value="PyrdxlP-dep_Trfase_small"/>
</dbReference>
<dbReference type="GO" id="GO:0008483">
    <property type="term" value="F:transaminase activity"/>
    <property type="evidence" value="ECO:0007669"/>
    <property type="project" value="UniProtKB-KW"/>
</dbReference>
<evidence type="ECO:0000256" key="3">
    <source>
        <dbReference type="ARBA" id="ARBA00022898"/>
    </source>
</evidence>
<keyword evidence="8" id="KW-1185">Reference proteome</keyword>
<dbReference type="CDD" id="cd00609">
    <property type="entry name" value="AAT_like"/>
    <property type="match status" value="1"/>
</dbReference>
<keyword evidence="4" id="KW-0456">Lyase</keyword>
<comment type="similarity">
    <text evidence="5">Belongs to the class-II pyridoxal-phosphate-dependent aminotransferase family. MalY/PatB cystathionine beta-lyase subfamily.</text>
</comment>
<dbReference type="Gene3D" id="3.90.1150.10">
    <property type="entry name" value="Aspartate Aminotransferase, domain 1"/>
    <property type="match status" value="1"/>
</dbReference>
<evidence type="ECO:0000259" key="6">
    <source>
        <dbReference type="Pfam" id="PF00155"/>
    </source>
</evidence>
<dbReference type="NCBIfam" id="TIGR04350">
    <property type="entry name" value="C_S_lyase_PatB"/>
    <property type="match status" value="1"/>
</dbReference>
<comment type="cofactor">
    <cofactor evidence="1">
        <name>pyridoxal 5'-phosphate</name>
        <dbReference type="ChEBI" id="CHEBI:597326"/>
    </cofactor>
</comment>
<evidence type="ECO:0000256" key="2">
    <source>
        <dbReference type="ARBA" id="ARBA00012224"/>
    </source>
</evidence>
<feature type="domain" description="Aminotransferase class I/classII large" evidence="6">
    <location>
        <begin position="25"/>
        <end position="376"/>
    </location>
</feature>
<accession>A0ABT6IA08</accession>
<dbReference type="PANTHER" id="PTHR43525">
    <property type="entry name" value="PROTEIN MALY"/>
    <property type="match status" value="1"/>
</dbReference>
<dbReference type="RefSeq" id="WP_110714828.1">
    <property type="nucleotide sequence ID" value="NZ_PGFS01000001.1"/>
</dbReference>